<dbReference type="RefSeq" id="WP_136905712.1">
    <property type="nucleotide sequence ID" value="NZ_SWJZ01000024.1"/>
</dbReference>
<proteinExistence type="predicted"/>
<dbReference type="PANTHER" id="PTHR37953:SF1">
    <property type="entry name" value="UPF0127 PROTEIN MJ1496"/>
    <property type="match status" value="1"/>
</dbReference>
<dbReference type="Gene3D" id="2.60.120.1140">
    <property type="entry name" value="Protein of unknown function DUF192"/>
    <property type="match status" value="1"/>
</dbReference>
<reference evidence="1 2" key="1">
    <citation type="submission" date="2019-04" db="EMBL/GenBank/DDBJ databases">
        <title>Draft Whole-Genome sequence of the purple photosynthetic bacterium Rhodobacter capsulatus SP108 with an indigenous class A beta-lactamase.</title>
        <authorList>
            <person name="Robertson S."/>
            <person name="Meyer T.E."/>
            <person name="Kyndt J.A."/>
        </authorList>
    </citation>
    <scope>NUCLEOTIDE SEQUENCE [LARGE SCALE GENOMIC DNA]</scope>
    <source>
        <strain evidence="1 2">SP108</strain>
    </source>
</reference>
<dbReference type="EMBL" id="SWJZ01000024">
    <property type="protein sequence ID" value="TKD21879.1"/>
    <property type="molecule type" value="Genomic_DNA"/>
</dbReference>
<evidence type="ECO:0000313" key="1">
    <source>
        <dbReference type="EMBL" id="TKD21879.1"/>
    </source>
</evidence>
<name>A0A4U1JRU6_RHOCA</name>
<accession>A0A4U1JRU6</accession>
<dbReference type="OrthoDB" id="9808290at2"/>
<protein>
    <submittedName>
        <fullName evidence="1">DUF192 domain-containing protein</fullName>
    </submittedName>
</protein>
<dbReference type="Proteomes" id="UP000310597">
    <property type="component" value="Unassembled WGS sequence"/>
</dbReference>
<sequence length="183" mass="19124">MSAGDRGTARPDGGADHKLGSGAARALSRWLGLSALALAWAGAALGAECDRAGFAAARQGQGPAVLCIDAAQGPVRLDVEIADTEAERERGLMGRRALAPGTGMIFVYPTPRRVAFWMHDTPLALDMLFIDAGGRIETLHQNARPYDDTPIWSAGPVLYVLEIAGGQAAALGLRPGQRVAPLD</sequence>
<dbReference type="PANTHER" id="PTHR37953">
    <property type="entry name" value="UPF0127 PROTEIN MJ1496"/>
    <property type="match status" value="1"/>
</dbReference>
<evidence type="ECO:0000313" key="2">
    <source>
        <dbReference type="Proteomes" id="UP000310597"/>
    </source>
</evidence>
<dbReference type="AlphaFoldDB" id="A0A4U1JRU6"/>
<dbReference type="InterPro" id="IPR038695">
    <property type="entry name" value="Saro_0823-like_sf"/>
</dbReference>
<gene>
    <name evidence="1" type="ORF">FBT96_07595</name>
</gene>
<comment type="caution">
    <text evidence="1">The sequence shown here is derived from an EMBL/GenBank/DDBJ whole genome shotgun (WGS) entry which is preliminary data.</text>
</comment>
<dbReference type="Pfam" id="PF02643">
    <property type="entry name" value="DUF192"/>
    <property type="match status" value="1"/>
</dbReference>
<dbReference type="InterPro" id="IPR003795">
    <property type="entry name" value="DUF192"/>
</dbReference>
<organism evidence="1 2">
    <name type="scientific">Rhodobacter capsulatus</name>
    <name type="common">Rhodopseudomonas capsulata</name>
    <dbReference type="NCBI Taxonomy" id="1061"/>
    <lineage>
        <taxon>Bacteria</taxon>
        <taxon>Pseudomonadati</taxon>
        <taxon>Pseudomonadota</taxon>
        <taxon>Alphaproteobacteria</taxon>
        <taxon>Rhodobacterales</taxon>
        <taxon>Rhodobacter group</taxon>
        <taxon>Rhodobacter</taxon>
    </lineage>
</organism>